<comment type="caution">
    <text evidence="1">The sequence shown here is derived from an EMBL/GenBank/DDBJ whole genome shotgun (WGS) entry which is preliminary data.</text>
</comment>
<gene>
    <name evidence="1" type="ORF">VB695_21500</name>
</gene>
<organism evidence="1 2">
    <name type="scientific">Nodularia spumigena UHCC 0060</name>
    <dbReference type="NCBI Taxonomy" id="3110300"/>
    <lineage>
        <taxon>Bacteria</taxon>
        <taxon>Bacillati</taxon>
        <taxon>Cyanobacteriota</taxon>
        <taxon>Cyanophyceae</taxon>
        <taxon>Nostocales</taxon>
        <taxon>Nodulariaceae</taxon>
        <taxon>Nodularia</taxon>
    </lineage>
</organism>
<keyword evidence="2" id="KW-1185">Reference proteome</keyword>
<evidence type="ECO:0000313" key="1">
    <source>
        <dbReference type="EMBL" id="MEA5610610.1"/>
    </source>
</evidence>
<dbReference type="EMBL" id="JAYGHK010000124">
    <property type="protein sequence ID" value="MEA5610610.1"/>
    <property type="molecule type" value="Genomic_DNA"/>
</dbReference>
<dbReference type="Proteomes" id="UP001303285">
    <property type="component" value="Unassembled WGS sequence"/>
</dbReference>
<evidence type="ECO:0000313" key="2">
    <source>
        <dbReference type="Proteomes" id="UP001303285"/>
    </source>
</evidence>
<sequence>MLSHEYPILELSVDQQALGINPIPQTLAEWLKSFEIAIFVRQPVTEEERGLRTGGSES</sequence>
<proteinExistence type="predicted"/>
<name>A0ABU5UWB2_NODSP</name>
<protein>
    <submittedName>
        <fullName evidence="1">Uncharacterized protein</fullName>
    </submittedName>
</protein>
<accession>A0ABU5UWB2</accession>
<reference evidence="1 2" key="1">
    <citation type="submission" date="2023-12" db="EMBL/GenBank/DDBJ databases">
        <title>Baltic Sea Cyanobacteria.</title>
        <authorList>
            <person name="Delbaje E."/>
            <person name="Fewer D.P."/>
            <person name="Shishido T.K."/>
        </authorList>
    </citation>
    <scope>NUCLEOTIDE SEQUENCE [LARGE SCALE GENOMIC DNA]</scope>
    <source>
        <strain evidence="1 2">UHCC 0060</strain>
    </source>
</reference>
<dbReference type="RefSeq" id="WP_199912094.1">
    <property type="nucleotide sequence ID" value="NZ_JAYGHK010000124.1"/>
</dbReference>
<dbReference type="GeneID" id="78020046"/>